<evidence type="ECO:0000313" key="9">
    <source>
        <dbReference type="Proteomes" id="UP001530315"/>
    </source>
</evidence>
<dbReference type="AlphaFoldDB" id="A0ABD3NHV2"/>
<feature type="compositionally biased region" description="Polar residues" evidence="6">
    <location>
        <begin position="244"/>
        <end position="270"/>
    </location>
</feature>
<dbReference type="PANTHER" id="PTHR17920">
    <property type="entry name" value="TRANSMEMBRANE AND COILED-COIL DOMAIN-CONTAINING PROTEIN 4 TMCO4"/>
    <property type="match status" value="1"/>
</dbReference>
<dbReference type="Pfam" id="PF05277">
    <property type="entry name" value="DUF726"/>
    <property type="match status" value="3"/>
</dbReference>
<gene>
    <name evidence="8" type="ORF">ACHAW5_001580</name>
</gene>
<evidence type="ECO:0000256" key="2">
    <source>
        <dbReference type="ARBA" id="ARBA00022692"/>
    </source>
</evidence>
<keyword evidence="4 7" id="KW-0472">Membrane</keyword>
<sequence length="1112" mass="123763">MSVKALNLLEKSAASGGEAMNDEEESYFTTLEGMDEEIQVMAILARAATLHDVPVRIDAENSTDNQKYATKHNEDGMEPINAMMKCTAMLLFQIVLAALEESSKSSSTGAARPVASYDGRIRHVIKIACVDVLSRAIIDSVEAFHENKAKTDIDDEGLCSGVYDVDEYSFWNIANIASFLDQRDLGRDAIFGMPDKPSSPIYLESEKMLHENNEENQKLEKKESQSKSDEQLSTSGELLRDTAGSISPMSTSLDVQSDQIIEPEAQSSEISLRREETSDYVDGHRSDQNNEELGKEELAPDDDNGDGNEHEEVAMDLRARHHFNAMFLATRKFELIERLVGIDIVRFLMAEEREIKLREKEQELKKKKSNSLPSRLKKAKDELHCDANNRDGIADVGESICEENANAGQDTCRKSQFFSPSNVEQIKRGAKIAGAGLALGTIFAITGGLAAPALASAIGGLAALTGAGAAHSAALLAVLATFKAGAALFGVGGGGLSAYKMKKRTAGLSDFSIRRENIEQYMYLGASDDKMKKGIEAMLPQLHTTVAVSGWLRDNDIADFQLAWGIQPTCKYVKADDNRRLRQLKRFYSIYNPPLVHVCEAFMQTLQKRLKRDFSWDRRVTIFFLVNRIWQQLEQKYGANPDHMIPTDTPHENEVAFLSYNEKEMIDGVLYDAKVSNLRKRGLGTKGIDFNENDDIAKLVKVNKGHRKTIFGSKVDELDMDTIESEFSASMESGFGENESSNLTVKVHEAQMYDQSVKKIADNIAQENDDAEKRLKAQERINDLLESIPPERSPTLQETKTKHQLEKYDLLSRNNTLGVSGSPKTYADSAQVMDNAQDPSLTNADEESLHDYDSEDKPIVWDWTRLYGTADIHTVTWESKMLSELCHIVENLALEVSSQATKVALQYSIIGAILTACALPSALATATKLIDDPYQIVVIRADEAGRELAKCLLQSDERRPVTLVGFSFGARVIYSCLRELAHQQDIWEESRSSKSIGTTDKNDKEERRFKYDREPASLVADVIFIGLPRVIDKNVLTSCRRVTGGRLVNCYTKNDWFLSLMFVARGGTPCGIKPVKDVPGVENYDVTKLVQSHTKYADAVPSILQHIRFSEP</sequence>
<keyword evidence="3 7" id="KW-1133">Transmembrane helix</keyword>
<feature type="region of interest" description="Disordered" evidence="6">
    <location>
        <begin position="212"/>
        <end position="309"/>
    </location>
</feature>
<feature type="compositionally biased region" description="Basic and acidic residues" evidence="6">
    <location>
        <begin position="271"/>
        <end position="298"/>
    </location>
</feature>
<feature type="transmembrane region" description="Helical" evidence="7">
    <location>
        <begin position="437"/>
        <end position="462"/>
    </location>
</feature>
<evidence type="ECO:0000313" key="8">
    <source>
        <dbReference type="EMBL" id="KAL3775561.1"/>
    </source>
</evidence>
<accession>A0ABD3NHV2</accession>
<evidence type="ECO:0000256" key="5">
    <source>
        <dbReference type="SAM" id="Coils"/>
    </source>
</evidence>
<evidence type="ECO:0008006" key="10">
    <source>
        <dbReference type="Google" id="ProtNLM"/>
    </source>
</evidence>
<dbReference type="Proteomes" id="UP001530315">
    <property type="component" value="Unassembled WGS sequence"/>
</dbReference>
<comment type="caution">
    <text evidence="8">The sequence shown here is derived from an EMBL/GenBank/DDBJ whole genome shotgun (WGS) entry which is preliminary data.</text>
</comment>
<evidence type="ECO:0000256" key="6">
    <source>
        <dbReference type="SAM" id="MobiDB-lite"/>
    </source>
</evidence>
<name>A0ABD3NHV2_9STRA</name>
<protein>
    <recommendedName>
        <fullName evidence="10">DUF726 domain-containing protein</fullName>
    </recommendedName>
</protein>
<dbReference type="EMBL" id="JALLAZ020001408">
    <property type="protein sequence ID" value="KAL3775561.1"/>
    <property type="molecule type" value="Genomic_DNA"/>
</dbReference>
<evidence type="ECO:0000256" key="3">
    <source>
        <dbReference type="ARBA" id="ARBA00022989"/>
    </source>
</evidence>
<keyword evidence="9" id="KW-1185">Reference proteome</keyword>
<feature type="compositionally biased region" description="Basic and acidic residues" evidence="6">
    <location>
        <begin position="212"/>
        <end position="230"/>
    </location>
</feature>
<reference evidence="8 9" key="1">
    <citation type="submission" date="2024-10" db="EMBL/GenBank/DDBJ databases">
        <title>Updated reference genomes for cyclostephanoid diatoms.</title>
        <authorList>
            <person name="Roberts W.R."/>
            <person name="Alverson A.J."/>
        </authorList>
    </citation>
    <scope>NUCLEOTIDE SEQUENCE [LARGE SCALE GENOMIC DNA]</scope>
    <source>
        <strain evidence="8 9">AJA276-08</strain>
    </source>
</reference>
<comment type="subcellular location">
    <subcellularLocation>
        <location evidence="1">Membrane</location>
        <topology evidence="1">Multi-pass membrane protein</topology>
    </subcellularLocation>
</comment>
<keyword evidence="5" id="KW-0175">Coiled coil</keyword>
<feature type="coiled-coil region" evidence="5">
    <location>
        <begin position="761"/>
        <end position="788"/>
    </location>
</feature>
<dbReference type="InterPro" id="IPR007941">
    <property type="entry name" value="DUF726"/>
</dbReference>
<dbReference type="PANTHER" id="PTHR17920:SF3">
    <property type="entry name" value="TRANSMEMBRANE AND COILED-COIL DOMAIN-CONTAINING PROTEIN 4"/>
    <property type="match status" value="1"/>
</dbReference>
<evidence type="ECO:0000256" key="1">
    <source>
        <dbReference type="ARBA" id="ARBA00004141"/>
    </source>
</evidence>
<dbReference type="GO" id="GO:0016020">
    <property type="term" value="C:membrane"/>
    <property type="evidence" value="ECO:0007669"/>
    <property type="project" value="UniProtKB-SubCell"/>
</dbReference>
<evidence type="ECO:0000256" key="7">
    <source>
        <dbReference type="SAM" id="Phobius"/>
    </source>
</evidence>
<proteinExistence type="predicted"/>
<keyword evidence="2 7" id="KW-0812">Transmembrane</keyword>
<organism evidence="8 9">
    <name type="scientific">Stephanodiscus triporus</name>
    <dbReference type="NCBI Taxonomy" id="2934178"/>
    <lineage>
        <taxon>Eukaryota</taxon>
        <taxon>Sar</taxon>
        <taxon>Stramenopiles</taxon>
        <taxon>Ochrophyta</taxon>
        <taxon>Bacillariophyta</taxon>
        <taxon>Coscinodiscophyceae</taxon>
        <taxon>Thalassiosirophycidae</taxon>
        <taxon>Stephanodiscales</taxon>
        <taxon>Stephanodiscaceae</taxon>
        <taxon>Stephanodiscus</taxon>
    </lineage>
</organism>
<evidence type="ECO:0000256" key="4">
    <source>
        <dbReference type="ARBA" id="ARBA00023136"/>
    </source>
</evidence>
<feature type="transmembrane region" description="Helical" evidence="7">
    <location>
        <begin position="474"/>
        <end position="499"/>
    </location>
</feature>